<dbReference type="EMBL" id="HBUF01080554">
    <property type="protein sequence ID" value="CAG6632749.1"/>
    <property type="molecule type" value="Transcribed_RNA"/>
</dbReference>
<dbReference type="EMBL" id="HBUF01080552">
    <property type="protein sequence ID" value="CAG6632743.1"/>
    <property type="molecule type" value="Transcribed_RNA"/>
</dbReference>
<dbReference type="EMBL" id="HBUF01080550">
    <property type="protein sequence ID" value="CAG6632737.1"/>
    <property type="molecule type" value="Transcribed_RNA"/>
</dbReference>
<dbReference type="EMBL" id="HBUF01080556">
    <property type="protein sequence ID" value="CAG6632755.1"/>
    <property type="molecule type" value="Transcribed_RNA"/>
</dbReference>
<dbReference type="EMBL" id="HBUF01080557">
    <property type="protein sequence ID" value="CAG6632758.1"/>
    <property type="molecule type" value="Transcribed_RNA"/>
</dbReference>
<dbReference type="EMBL" id="HBUF01080553">
    <property type="protein sequence ID" value="CAG6632746.1"/>
    <property type="molecule type" value="Transcribed_RNA"/>
</dbReference>
<sequence>MLYTRKRVVTISSSCLRTGPRSLTLSSTLRNSVLVLALKHTRICSPGLWPSSGPCRLPGVVLPKQSPPYRPPALMIVLAPRTRHRTSPLLKMKRRLRRDGRRKTGGPSWRLSDEPR</sequence>
<dbReference type="EMBL" id="HBUF01080548">
    <property type="protein sequence ID" value="CAG6632731.1"/>
    <property type="molecule type" value="Transcribed_RNA"/>
</dbReference>
<protein>
    <submittedName>
        <fullName evidence="2">Uncharacterized protein</fullName>
    </submittedName>
</protein>
<feature type="region of interest" description="Disordered" evidence="1">
    <location>
        <begin position="84"/>
        <end position="116"/>
    </location>
</feature>
<proteinExistence type="predicted"/>
<reference evidence="2" key="1">
    <citation type="submission" date="2021-05" db="EMBL/GenBank/DDBJ databases">
        <authorList>
            <person name="Alioto T."/>
            <person name="Alioto T."/>
            <person name="Gomez Garrido J."/>
        </authorList>
    </citation>
    <scope>NUCLEOTIDE SEQUENCE</scope>
</reference>
<dbReference type="EMBL" id="HBUF01080555">
    <property type="protein sequence ID" value="CAG6632752.1"/>
    <property type="molecule type" value="Transcribed_RNA"/>
</dbReference>
<evidence type="ECO:0000313" key="2">
    <source>
        <dbReference type="EMBL" id="CAG6632737.1"/>
    </source>
</evidence>
<name>A0A8D8QJL7_9HEMI</name>
<accession>A0A8D8QJL7</accession>
<dbReference type="EMBL" id="HBUF01080549">
    <property type="protein sequence ID" value="CAG6632734.1"/>
    <property type="molecule type" value="Transcribed_RNA"/>
</dbReference>
<dbReference type="EMBL" id="HBUF01080551">
    <property type="protein sequence ID" value="CAG6632740.1"/>
    <property type="molecule type" value="Transcribed_RNA"/>
</dbReference>
<organism evidence="2">
    <name type="scientific">Cacopsylla melanoneura</name>
    <dbReference type="NCBI Taxonomy" id="428564"/>
    <lineage>
        <taxon>Eukaryota</taxon>
        <taxon>Metazoa</taxon>
        <taxon>Ecdysozoa</taxon>
        <taxon>Arthropoda</taxon>
        <taxon>Hexapoda</taxon>
        <taxon>Insecta</taxon>
        <taxon>Pterygota</taxon>
        <taxon>Neoptera</taxon>
        <taxon>Paraneoptera</taxon>
        <taxon>Hemiptera</taxon>
        <taxon>Sternorrhyncha</taxon>
        <taxon>Psylloidea</taxon>
        <taxon>Psyllidae</taxon>
        <taxon>Psyllinae</taxon>
        <taxon>Cacopsylla</taxon>
    </lineage>
</organism>
<dbReference type="AlphaFoldDB" id="A0A8D8QJL7"/>
<feature type="compositionally biased region" description="Basic residues" evidence="1">
    <location>
        <begin position="84"/>
        <end position="104"/>
    </location>
</feature>
<evidence type="ECO:0000256" key="1">
    <source>
        <dbReference type="SAM" id="MobiDB-lite"/>
    </source>
</evidence>